<evidence type="ECO:0000256" key="5">
    <source>
        <dbReference type="ARBA" id="ARBA00022737"/>
    </source>
</evidence>
<accession>A0A8B7XXL1</accession>
<keyword evidence="6" id="KW-1185">Reference proteome</keyword>
<keyword evidence="3" id="KW-0963">Cytoplasm</keyword>
<keyword evidence="4" id="KW-0433">Leucine-rich repeat</keyword>
<dbReference type="OMA" id="RTERQEM"/>
<evidence type="ECO:0000256" key="3">
    <source>
        <dbReference type="ARBA" id="ARBA00022490"/>
    </source>
</evidence>
<evidence type="ECO:0000313" key="7">
    <source>
        <dbReference type="RefSeq" id="XP_022084531.1"/>
    </source>
</evidence>
<name>A0A8B7XXL1_ACAPL</name>
<dbReference type="KEGG" id="aplc:110975952"/>
<dbReference type="PANTHER" id="PTHR46545">
    <property type="entry name" value="LEUCINE-RICH REPEAT-CONTAINING PROTEIN 51"/>
    <property type="match status" value="1"/>
</dbReference>
<dbReference type="Gene3D" id="3.80.10.10">
    <property type="entry name" value="Ribonuclease Inhibitor"/>
    <property type="match status" value="1"/>
</dbReference>
<dbReference type="RefSeq" id="XP_022084531.1">
    <property type="nucleotide sequence ID" value="XM_022228839.1"/>
</dbReference>
<dbReference type="InterPro" id="IPR032675">
    <property type="entry name" value="LRR_dom_sf"/>
</dbReference>
<dbReference type="GeneID" id="110975952"/>
<dbReference type="GO" id="GO:0005737">
    <property type="term" value="C:cytoplasm"/>
    <property type="evidence" value="ECO:0007669"/>
    <property type="project" value="UniProtKB-SubCell"/>
</dbReference>
<reference evidence="7" key="1">
    <citation type="submission" date="2025-08" db="UniProtKB">
        <authorList>
            <consortium name="RefSeq"/>
        </authorList>
    </citation>
    <scope>IDENTIFICATION</scope>
</reference>
<dbReference type="PROSITE" id="PS51450">
    <property type="entry name" value="LRR"/>
    <property type="match status" value="2"/>
</dbReference>
<dbReference type="PANTHER" id="PTHR46545:SF1">
    <property type="entry name" value="LEUCINE-RICH REPEAT-CONTAINING PROTEIN 51"/>
    <property type="match status" value="1"/>
</dbReference>
<evidence type="ECO:0000313" key="6">
    <source>
        <dbReference type="Proteomes" id="UP000694845"/>
    </source>
</evidence>
<organism evidence="6 7">
    <name type="scientific">Acanthaster planci</name>
    <name type="common">Crown-of-thorns starfish</name>
    <dbReference type="NCBI Taxonomy" id="133434"/>
    <lineage>
        <taxon>Eukaryota</taxon>
        <taxon>Metazoa</taxon>
        <taxon>Echinodermata</taxon>
        <taxon>Eleutherozoa</taxon>
        <taxon>Asterozoa</taxon>
        <taxon>Asteroidea</taxon>
        <taxon>Valvatacea</taxon>
        <taxon>Valvatida</taxon>
        <taxon>Acanthasteridae</taxon>
        <taxon>Acanthaster</taxon>
    </lineage>
</organism>
<gene>
    <name evidence="7" type="primary">LOC110975952</name>
</gene>
<dbReference type="SUPFAM" id="SSF52058">
    <property type="entry name" value="L domain-like"/>
    <property type="match status" value="1"/>
</dbReference>
<evidence type="ECO:0000256" key="2">
    <source>
        <dbReference type="ARBA" id="ARBA00014223"/>
    </source>
</evidence>
<protein>
    <recommendedName>
        <fullName evidence="2">Leucine-rich repeat-containing protein 51</fullName>
    </recommendedName>
</protein>
<comment type="subcellular location">
    <subcellularLocation>
        <location evidence="1">Cytoplasm</location>
    </subcellularLocation>
</comment>
<dbReference type="Pfam" id="PF14580">
    <property type="entry name" value="LRR_9"/>
    <property type="match status" value="1"/>
</dbReference>
<dbReference type="InterPro" id="IPR001611">
    <property type="entry name" value="Leu-rich_rpt"/>
</dbReference>
<sequence>MPKGLSPRGGIDAKNDSCDQAILDFSFKDILLTDDILDVEPRVAKNSKLEKTAEGLVRTQTVKLNNNGMTEMAGLDVTLEKVVESPEELTWLDLSFNDIAKIDPLLLKYTKLKVLYLHGNNITSINEVDKLAGLPSLISLTLHGNPVEDQKGYRQSLVAKLPRLKKVDFSCITKSDRENAATWERDYGKRRPPKKPKEDE</sequence>
<dbReference type="OrthoDB" id="676979at2759"/>
<keyword evidence="5" id="KW-0677">Repeat</keyword>
<dbReference type="AlphaFoldDB" id="A0A8B7XXL1"/>
<evidence type="ECO:0000256" key="1">
    <source>
        <dbReference type="ARBA" id="ARBA00004496"/>
    </source>
</evidence>
<evidence type="ECO:0000256" key="4">
    <source>
        <dbReference type="ARBA" id="ARBA00022614"/>
    </source>
</evidence>
<dbReference type="Proteomes" id="UP000694845">
    <property type="component" value="Unplaced"/>
</dbReference>
<proteinExistence type="predicted"/>